<dbReference type="RefSeq" id="WP_092531752.1">
    <property type="nucleotide sequence ID" value="NZ_FNKQ01000001.1"/>
</dbReference>
<dbReference type="GO" id="GO:0016740">
    <property type="term" value="F:transferase activity"/>
    <property type="evidence" value="ECO:0007669"/>
    <property type="project" value="UniProtKB-KW"/>
</dbReference>
<keyword evidence="3" id="KW-0808">Transferase</keyword>
<dbReference type="Proteomes" id="UP000199289">
    <property type="component" value="Unassembled WGS sequence"/>
</dbReference>
<evidence type="ECO:0000313" key="2">
    <source>
        <dbReference type="EMBL" id="RDI72152.1"/>
    </source>
</evidence>
<evidence type="ECO:0000313" key="3">
    <source>
        <dbReference type="EMBL" id="SDQ07555.1"/>
    </source>
</evidence>
<dbReference type="OrthoDB" id="269878at2157"/>
<keyword evidence="5" id="KW-1185">Reference proteome</keyword>
<evidence type="ECO:0000259" key="1">
    <source>
        <dbReference type="Pfam" id="PF00551"/>
    </source>
</evidence>
<dbReference type="AlphaFoldDB" id="A0A1H0XXK5"/>
<evidence type="ECO:0000313" key="5">
    <source>
        <dbReference type="Proteomes" id="UP000255421"/>
    </source>
</evidence>
<dbReference type="SUPFAM" id="SSF53328">
    <property type="entry name" value="Formyltransferase"/>
    <property type="match status" value="1"/>
</dbReference>
<organism evidence="3 4">
    <name type="scientific">Halopelagius longus</name>
    <dbReference type="NCBI Taxonomy" id="1236180"/>
    <lineage>
        <taxon>Archaea</taxon>
        <taxon>Methanobacteriati</taxon>
        <taxon>Methanobacteriota</taxon>
        <taxon>Stenosarchaea group</taxon>
        <taxon>Halobacteria</taxon>
        <taxon>Halobacteriales</taxon>
        <taxon>Haloferacaceae</taxon>
    </lineage>
</organism>
<reference evidence="3" key="2">
    <citation type="submission" date="2016-10" db="EMBL/GenBank/DDBJ databases">
        <authorList>
            <person name="de Groot N.N."/>
        </authorList>
    </citation>
    <scope>NUCLEOTIDE SEQUENCE [LARGE SCALE GENOMIC DNA]</scope>
    <source>
        <strain evidence="3">CGMCC 1.12397</strain>
    </source>
</reference>
<reference evidence="2 5" key="3">
    <citation type="submission" date="2018-07" db="EMBL/GenBank/DDBJ databases">
        <title>Genome sequence of extremly halophilic archaeon Halopelagius longus strain BC12-B1.</title>
        <authorList>
            <person name="Zhang X."/>
        </authorList>
    </citation>
    <scope>NUCLEOTIDE SEQUENCE [LARGE SCALE GENOMIC DNA]</scope>
    <source>
        <strain evidence="2 5">BC12-B1</strain>
    </source>
</reference>
<proteinExistence type="predicted"/>
<gene>
    <name evidence="2" type="ORF">DWB78_10750</name>
    <name evidence="3" type="ORF">SAMN05216278_0258</name>
</gene>
<dbReference type="InterPro" id="IPR002376">
    <property type="entry name" value="Formyl_transf_N"/>
</dbReference>
<dbReference type="EMBL" id="QQST01000001">
    <property type="protein sequence ID" value="RDI72152.1"/>
    <property type="molecule type" value="Genomic_DNA"/>
</dbReference>
<accession>A0A1H0XXK5</accession>
<dbReference type="Pfam" id="PF00551">
    <property type="entry name" value="Formyl_trans_N"/>
    <property type="match status" value="1"/>
</dbReference>
<evidence type="ECO:0000313" key="4">
    <source>
        <dbReference type="Proteomes" id="UP000199289"/>
    </source>
</evidence>
<sequence length="288" mass="32013">MAPNSDSTLRVAVLCDECVPRWEKRALERMVSETDAEITHVVFRDPEDREDGVRAFVRDAARQIRNYPLWSMVGAVRMATETPEYERPTPVTDVEGVPDAEWVYCTPQPADGLGTVLPEFVVDGVASEVDVAVRLTGFGILMGEILHAPTHGVLSYHVGDIREYRGVMGAGFWEFFDGRGEMGVTVQQLTETLDGGRIVALERVDISELHTWQAVKARAFCVAERMLATAVENLSDPAFTPAEPDRLGELRYPPKGAAVLRYLLKNTSGRLRTGSDPRSVERDRPVRD</sequence>
<dbReference type="EMBL" id="FNKQ01000001">
    <property type="protein sequence ID" value="SDQ07555.1"/>
    <property type="molecule type" value="Genomic_DNA"/>
</dbReference>
<dbReference type="Proteomes" id="UP000255421">
    <property type="component" value="Unassembled WGS sequence"/>
</dbReference>
<dbReference type="InterPro" id="IPR036477">
    <property type="entry name" value="Formyl_transf_N_sf"/>
</dbReference>
<feature type="domain" description="Formyl transferase N-terminal" evidence="1">
    <location>
        <begin position="123"/>
        <end position="229"/>
    </location>
</feature>
<reference evidence="4" key="1">
    <citation type="submission" date="2016-10" db="EMBL/GenBank/DDBJ databases">
        <authorList>
            <person name="Varghese N."/>
            <person name="Submissions S."/>
        </authorList>
    </citation>
    <scope>NUCLEOTIDE SEQUENCE [LARGE SCALE GENOMIC DNA]</scope>
    <source>
        <strain evidence="4">CGMCC 1.12397</strain>
    </source>
</reference>
<name>A0A1H0XXK5_9EURY</name>
<dbReference type="Gene3D" id="3.40.50.170">
    <property type="entry name" value="Formyl transferase, N-terminal domain"/>
    <property type="match status" value="1"/>
</dbReference>
<protein>
    <submittedName>
        <fullName evidence="3">Formyl transferase</fullName>
    </submittedName>
</protein>